<dbReference type="AlphaFoldDB" id="A0AAP2HKF3"/>
<accession>A0AAP2HKF3</accession>
<organism evidence="3 4">
    <name type="scientific">Burkholderia multivorans</name>
    <dbReference type="NCBI Taxonomy" id="87883"/>
    <lineage>
        <taxon>Bacteria</taxon>
        <taxon>Pseudomonadati</taxon>
        <taxon>Pseudomonadota</taxon>
        <taxon>Betaproteobacteria</taxon>
        <taxon>Burkholderiales</taxon>
        <taxon>Burkholderiaceae</taxon>
        <taxon>Burkholderia</taxon>
        <taxon>Burkholderia cepacia complex</taxon>
    </lineage>
</organism>
<evidence type="ECO:0000259" key="2">
    <source>
        <dbReference type="Pfam" id="PF00171"/>
    </source>
</evidence>
<gene>
    <name evidence="3" type="ORF">KTE52_16275</name>
</gene>
<reference evidence="3" key="1">
    <citation type="submission" date="2021-06" db="EMBL/GenBank/DDBJ databases">
        <title>A collection of bacterial strains from the Burkholderia cepacia Research Laboratory and Repository.</title>
        <authorList>
            <person name="Lipuma J."/>
            <person name="Spilker T."/>
        </authorList>
    </citation>
    <scope>NUCLEOTIDE SEQUENCE</scope>
    <source>
        <strain evidence="3">AU37435</strain>
    </source>
</reference>
<dbReference type="Proteomes" id="UP001196915">
    <property type="component" value="Unassembled WGS sequence"/>
</dbReference>
<dbReference type="InterPro" id="IPR015590">
    <property type="entry name" value="Aldehyde_DH_dom"/>
</dbReference>
<evidence type="ECO:0000313" key="4">
    <source>
        <dbReference type="Proteomes" id="UP001196915"/>
    </source>
</evidence>
<dbReference type="EMBL" id="JAHPMX010000007">
    <property type="protein sequence ID" value="MBU9357893.1"/>
    <property type="molecule type" value="Genomic_DNA"/>
</dbReference>
<protein>
    <submittedName>
        <fullName evidence="3">Aldehyde dehydrogenase family protein</fullName>
    </submittedName>
</protein>
<comment type="caution">
    <text evidence="3">The sequence shown here is derived from an EMBL/GenBank/DDBJ whole genome shotgun (WGS) entry which is preliminary data.</text>
</comment>
<dbReference type="GO" id="GO:0016491">
    <property type="term" value="F:oxidoreductase activity"/>
    <property type="evidence" value="ECO:0007669"/>
    <property type="project" value="InterPro"/>
</dbReference>
<evidence type="ECO:0000313" key="3">
    <source>
        <dbReference type="EMBL" id="MBU9357893.1"/>
    </source>
</evidence>
<sequence>MGRRCADAGRAEGDGERNRDASEVTAHARAARCARRSTRRAYARRFCVHAKPGDRVAQHAGFGPFVTVTTFRTGDEALAIADGTACRLGAGLCTRDLQRARLRTRFERRCKADRVRQTRQRRLAVRRRRCERTTGARSGFDAMHEYIHAKSVWFDVDPQIPPYYPR</sequence>
<dbReference type="Pfam" id="PF00171">
    <property type="entry name" value="Aldedh"/>
    <property type="match status" value="1"/>
</dbReference>
<feature type="domain" description="Aldehyde dehydrogenase" evidence="2">
    <location>
        <begin position="50"/>
        <end position="101"/>
    </location>
</feature>
<evidence type="ECO:0000256" key="1">
    <source>
        <dbReference type="SAM" id="MobiDB-lite"/>
    </source>
</evidence>
<feature type="region of interest" description="Disordered" evidence="1">
    <location>
        <begin position="1"/>
        <end position="23"/>
    </location>
</feature>
<name>A0AAP2HKF3_9BURK</name>
<feature type="compositionally biased region" description="Basic and acidic residues" evidence="1">
    <location>
        <begin position="1"/>
        <end position="22"/>
    </location>
</feature>
<proteinExistence type="predicted"/>